<protein>
    <recommendedName>
        <fullName evidence="3">DUF2194 domain-containing protein</fullName>
    </recommendedName>
</protein>
<dbReference type="GO" id="GO:0005975">
    <property type="term" value="P:carbohydrate metabolic process"/>
    <property type="evidence" value="ECO:0007669"/>
    <property type="project" value="InterPro"/>
</dbReference>
<dbReference type="Pfam" id="PF09960">
    <property type="entry name" value="DUF2194"/>
    <property type="match status" value="1"/>
</dbReference>
<dbReference type="Proteomes" id="UP000239863">
    <property type="component" value="Unassembled WGS sequence"/>
</dbReference>
<dbReference type="SUPFAM" id="SSF88713">
    <property type="entry name" value="Glycoside hydrolase/deacetylase"/>
    <property type="match status" value="1"/>
</dbReference>
<evidence type="ECO:0000313" key="1">
    <source>
        <dbReference type="EMBL" id="PPK48898.1"/>
    </source>
</evidence>
<evidence type="ECO:0008006" key="3">
    <source>
        <dbReference type="Google" id="ProtNLM"/>
    </source>
</evidence>
<dbReference type="CDD" id="cd10924">
    <property type="entry name" value="CE4_COG4878"/>
    <property type="match status" value="1"/>
</dbReference>
<evidence type="ECO:0000313" key="2">
    <source>
        <dbReference type="Proteomes" id="UP000239863"/>
    </source>
</evidence>
<dbReference type="AlphaFoldDB" id="A0A2S6FZH2"/>
<gene>
    <name evidence="1" type="ORF">BD821_10318</name>
</gene>
<comment type="caution">
    <text evidence="1">The sequence shown here is derived from an EMBL/GenBank/DDBJ whole genome shotgun (WGS) entry which is preliminary data.</text>
</comment>
<dbReference type="InterPro" id="IPR018695">
    <property type="entry name" value="DUF2194"/>
</dbReference>
<accession>A0A2S6FZH2</accession>
<name>A0A2S6FZH2_9CLOT</name>
<organism evidence="1 2">
    <name type="scientific">Clostridium algidicarnis DSM 15099</name>
    <dbReference type="NCBI Taxonomy" id="1121295"/>
    <lineage>
        <taxon>Bacteria</taxon>
        <taxon>Bacillati</taxon>
        <taxon>Bacillota</taxon>
        <taxon>Clostridia</taxon>
        <taxon>Eubacteriales</taxon>
        <taxon>Clostridiaceae</taxon>
        <taxon>Clostridium</taxon>
    </lineage>
</organism>
<reference evidence="1 2" key="1">
    <citation type="submission" date="2018-02" db="EMBL/GenBank/DDBJ databases">
        <title>Genomic Encyclopedia of Archaeal and Bacterial Type Strains, Phase II (KMG-II): from individual species to whole genera.</title>
        <authorList>
            <person name="Goeker M."/>
        </authorList>
    </citation>
    <scope>NUCLEOTIDE SEQUENCE [LARGE SCALE GENOMIC DNA]</scope>
    <source>
        <strain evidence="1 2">DSM 15099</strain>
    </source>
</reference>
<dbReference type="EMBL" id="PTIS01000003">
    <property type="protein sequence ID" value="PPK48898.1"/>
    <property type="molecule type" value="Genomic_DNA"/>
</dbReference>
<proteinExistence type="predicted"/>
<dbReference type="OrthoDB" id="9761886at2"/>
<sequence length="605" mass="69493">MNNKKIIVTILVGIFFLALITKGISSESILKFVKNINKYDSLEKYEVKNIDTSNLKKEKYILIYDENDKGSIIIKDNVAKTLSYMQKDSVDIEISKLMEVDNSSDGYIICSELLESISKTNEIISYVKNGGSIFFAKRPLDSEKLMEIKESLGMESIKNLKNAIGIDVISDFMLGAKGYITKEDFINNSSLDVSLKEQSKVHLKDSNGLPLLWEYKLDKGKVVVFNGTMLEEKINRGVIAGALSLMKDNFIYPIVNSKVVFIDDFPSPIPIGKNPLVYNEYKLETDKFYRDIWWSDLIKYSKLYNVKYSGFIIETYNNNTKAPFNEEDQSKNKNDLLLYGRELLRNGGEMGIHGYNHQPLVMKDYIKSDLGYNSWDNIEDMKEALNEVSIYTKSIYDEYEIRAYVPPSNILSKEGREAIKSVLPDIKIISSLYFGNEQGDSYIQEFEIAKDGIIEFPRFTSGYEESNELYWSIYNGVNSFGIVSHFVHPDDVLDVERNSGKSWSKLTEEFGNIFKTVKEKYSWMTPRKISDAGEALKNYLDMDVYIKYKDDQMIGYIDNFRKEGYFILRSNEKIGGTKNCEIIPLEDEGYIIKALGPEFSIKILR</sequence>
<dbReference type="InterPro" id="IPR011330">
    <property type="entry name" value="Glyco_hydro/deAcase_b/a-brl"/>
</dbReference>
<dbReference type="RefSeq" id="WP_104409329.1">
    <property type="nucleotide sequence ID" value="NZ_PTIS01000003.1"/>
</dbReference>